<accession>A0A1X0QAH2</accession>
<dbReference type="AlphaFoldDB" id="A0A1X0QAH2"/>
<evidence type="ECO:0000313" key="2">
    <source>
        <dbReference type="EMBL" id="ORD96756.1"/>
    </source>
</evidence>
<evidence type="ECO:0000256" key="1">
    <source>
        <dbReference type="SAM" id="MobiDB-lite"/>
    </source>
</evidence>
<name>A0A1X0QAH2_9MICR</name>
<dbReference type="VEuPathDB" id="MicrosporidiaDB:HERIO_1324"/>
<protein>
    <submittedName>
        <fullName evidence="2">Uncharacterized protein</fullName>
    </submittedName>
</protein>
<dbReference type="EMBL" id="LVKB01000063">
    <property type="protein sequence ID" value="ORD96756.1"/>
    <property type="molecule type" value="Genomic_DNA"/>
</dbReference>
<sequence length="302" mass="35407">MNDSSIENNENKFTINNDLKEGEEDKLNKQEEETDKITFKSESLSSKIMNARNRNKDVLGNKRPQNDKKKINRLSFCKRESIPSSQPDPNLKFNIMKSCNYEFPRNKGPIKYQIFHFYDTPKVIRKEIKNGFNIKKTLTIISSKILKPESEEYKSVSMHVKSYKPIPQVLDYNDNSDQYEFSNDIQSIDESIYNTESEEKDLVVNKEEDNLLDEANDSEEEVAFIKRNTQKPYFSTTDIPCETLLDPKLFINCSLFKCPMNSKIKKDILYFIKDKENIDTHFISNAFNVNEKDVKELFSVYD</sequence>
<feature type="compositionally biased region" description="Basic and acidic residues" evidence="1">
    <location>
        <begin position="18"/>
        <end position="39"/>
    </location>
</feature>
<dbReference type="Proteomes" id="UP000192356">
    <property type="component" value="Unassembled WGS sequence"/>
</dbReference>
<dbReference type="VEuPathDB" id="MicrosporidiaDB:A0H76_2615"/>
<reference evidence="2 3" key="1">
    <citation type="journal article" date="2017" name="Environ. Microbiol.">
        <title>Decay of the glycolytic pathway and adaptation to intranuclear parasitism within Enterocytozoonidae microsporidia.</title>
        <authorList>
            <person name="Wiredu Boakye D."/>
            <person name="Jaroenlak P."/>
            <person name="Prachumwat A."/>
            <person name="Williams T.A."/>
            <person name="Bateman K.S."/>
            <person name="Itsathitphaisarn O."/>
            <person name="Sritunyalucksana K."/>
            <person name="Paszkiewicz K.H."/>
            <person name="Moore K.A."/>
            <person name="Stentiford G.D."/>
            <person name="Williams B.A."/>
        </authorList>
    </citation>
    <scope>NUCLEOTIDE SEQUENCE [LARGE SCALE GENOMIC DNA]</scope>
    <source>
        <strain evidence="2 3">GB1</strain>
    </source>
</reference>
<feature type="region of interest" description="Disordered" evidence="1">
    <location>
        <begin position="1"/>
        <end position="66"/>
    </location>
</feature>
<evidence type="ECO:0000313" key="3">
    <source>
        <dbReference type="Proteomes" id="UP000192356"/>
    </source>
</evidence>
<feature type="compositionally biased region" description="Basic and acidic residues" evidence="1">
    <location>
        <begin position="54"/>
        <end position="66"/>
    </location>
</feature>
<proteinExistence type="predicted"/>
<keyword evidence="3" id="KW-1185">Reference proteome</keyword>
<feature type="compositionally biased region" description="Polar residues" evidence="1">
    <location>
        <begin position="1"/>
        <end position="17"/>
    </location>
</feature>
<organism evidence="2 3">
    <name type="scientific">Hepatospora eriocheir</name>
    <dbReference type="NCBI Taxonomy" id="1081669"/>
    <lineage>
        <taxon>Eukaryota</taxon>
        <taxon>Fungi</taxon>
        <taxon>Fungi incertae sedis</taxon>
        <taxon>Microsporidia</taxon>
        <taxon>Hepatosporidae</taxon>
        <taxon>Hepatospora</taxon>
    </lineage>
</organism>
<gene>
    <name evidence="2" type="ORF">HERIO_1324</name>
</gene>
<comment type="caution">
    <text evidence="2">The sequence shown here is derived from an EMBL/GenBank/DDBJ whole genome shotgun (WGS) entry which is preliminary data.</text>
</comment>